<sequence length="204" mass="22671">MTETKELKVEDIKKTAEEKGCPVQKALYYITEFLSGPMCGRCFPCALGSYEARIRLQNIVEGKGSNADLSALKRIAEDMAEGSLCKKGKDTAKFILEWMATDVYEEHISGRCPSRECKAFVEYRIIPEKCIMCGLCKEACRYGAILGEKKKPFLSGYLPFEIRQKRCVKCGDCLPVCPTEAIIIVDVKSKELTNVAQAAQGSSK</sequence>
<dbReference type="AlphaFoldDB" id="A0A5J4KXY9"/>
<dbReference type="Gene3D" id="1.20.1440.230">
    <property type="entry name" value="NADH-ubiquinone oxidoreductase 51kDa subunit, iron-sulphur binding domain"/>
    <property type="match status" value="1"/>
</dbReference>
<dbReference type="EMBL" id="BLAB01000001">
    <property type="protein sequence ID" value="GER92825.1"/>
    <property type="molecule type" value="Genomic_DNA"/>
</dbReference>
<dbReference type="InterPro" id="IPR017900">
    <property type="entry name" value="4Fe4S_Fe_S_CS"/>
</dbReference>
<gene>
    <name evidence="6" type="ORF">A45J_0553</name>
</gene>
<keyword evidence="3" id="KW-0408">Iron</keyword>
<evidence type="ECO:0000259" key="5">
    <source>
        <dbReference type="PROSITE" id="PS51379"/>
    </source>
</evidence>
<dbReference type="GO" id="GO:0051539">
    <property type="term" value="F:4 iron, 4 sulfur cluster binding"/>
    <property type="evidence" value="ECO:0007669"/>
    <property type="project" value="UniProtKB-KW"/>
</dbReference>
<dbReference type="PANTHER" id="PTHR24960">
    <property type="entry name" value="PHOTOSYSTEM I IRON-SULFUR CENTER-RELATED"/>
    <property type="match status" value="1"/>
</dbReference>
<feature type="domain" description="4Fe-4S ferredoxin-type" evidence="5">
    <location>
        <begin position="158"/>
        <end position="187"/>
    </location>
</feature>
<keyword evidence="4" id="KW-0411">Iron-sulfur</keyword>
<dbReference type="Pfam" id="PF10589">
    <property type="entry name" value="NADH_4Fe-4S"/>
    <property type="match status" value="1"/>
</dbReference>
<evidence type="ECO:0000256" key="1">
    <source>
        <dbReference type="ARBA" id="ARBA00022485"/>
    </source>
</evidence>
<dbReference type="Pfam" id="PF12838">
    <property type="entry name" value="Fer4_7"/>
    <property type="match status" value="1"/>
</dbReference>
<dbReference type="InterPro" id="IPR037207">
    <property type="entry name" value="Nuop51_4Fe4S-bd_sf"/>
</dbReference>
<protein>
    <recommendedName>
        <fullName evidence="5">4Fe-4S ferredoxin-type domain-containing protein</fullName>
    </recommendedName>
</protein>
<dbReference type="PROSITE" id="PS51379">
    <property type="entry name" value="4FE4S_FER_2"/>
    <property type="match status" value="2"/>
</dbReference>
<keyword evidence="2" id="KW-0479">Metal-binding</keyword>
<evidence type="ECO:0000256" key="3">
    <source>
        <dbReference type="ARBA" id="ARBA00023004"/>
    </source>
</evidence>
<evidence type="ECO:0000256" key="2">
    <source>
        <dbReference type="ARBA" id="ARBA00022723"/>
    </source>
</evidence>
<feature type="domain" description="4Fe-4S ferredoxin-type" evidence="5">
    <location>
        <begin position="121"/>
        <end position="150"/>
    </location>
</feature>
<evidence type="ECO:0000256" key="4">
    <source>
        <dbReference type="ARBA" id="ARBA00023014"/>
    </source>
</evidence>
<dbReference type="InterPro" id="IPR050157">
    <property type="entry name" value="PSI_iron-sulfur_center"/>
</dbReference>
<evidence type="ECO:0000313" key="6">
    <source>
        <dbReference type="EMBL" id="GER92825.1"/>
    </source>
</evidence>
<keyword evidence="1" id="KW-0004">4Fe-4S</keyword>
<dbReference type="PROSITE" id="PS00198">
    <property type="entry name" value="4FE4S_FER_1"/>
    <property type="match status" value="1"/>
</dbReference>
<dbReference type="Gene3D" id="3.30.70.20">
    <property type="match status" value="1"/>
</dbReference>
<reference evidence="6" key="1">
    <citation type="submission" date="2019-10" db="EMBL/GenBank/DDBJ databases">
        <title>Metagenomic sequencing of thiosulfate-disproportionating enrichment culture.</title>
        <authorList>
            <person name="Umezawa K."/>
            <person name="Kojima H."/>
            <person name="Fukui M."/>
        </authorList>
    </citation>
    <scope>NUCLEOTIDE SEQUENCE</scope>
    <source>
        <strain evidence="6">45J</strain>
    </source>
</reference>
<comment type="caution">
    <text evidence="6">The sequence shown here is derived from an EMBL/GenBank/DDBJ whole genome shotgun (WGS) entry which is preliminary data.</text>
</comment>
<dbReference type="SUPFAM" id="SSF54862">
    <property type="entry name" value="4Fe-4S ferredoxins"/>
    <property type="match status" value="1"/>
</dbReference>
<dbReference type="InterPro" id="IPR017896">
    <property type="entry name" value="4Fe4S_Fe-S-bd"/>
</dbReference>
<proteinExistence type="predicted"/>
<name>A0A5J4KXY9_9ZZZZ</name>
<organism evidence="6">
    <name type="scientific">hot springs metagenome</name>
    <dbReference type="NCBI Taxonomy" id="433727"/>
    <lineage>
        <taxon>unclassified sequences</taxon>
        <taxon>metagenomes</taxon>
        <taxon>ecological metagenomes</taxon>
    </lineage>
</organism>
<accession>A0A5J4KXY9</accession>
<dbReference type="SUPFAM" id="SSF140490">
    <property type="entry name" value="Nqo1C-terminal domain-like"/>
    <property type="match status" value="1"/>
</dbReference>
<dbReference type="InterPro" id="IPR019575">
    <property type="entry name" value="Nuop51_4Fe4S-bd"/>
</dbReference>
<dbReference type="PANTHER" id="PTHR24960:SF79">
    <property type="entry name" value="PHOTOSYSTEM I IRON-SULFUR CENTER"/>
    <property type="match status" value="1"/>
</dbReference>
<dbReference type="GO" id="GO:0046872">
    <property type="term" value="F:metal ion binding"/>
    <property type="evidence" value="ECO:0007669"/>
    <property type="project" value="UniProtKB-KW"/>
</dbReference>